<evidence type="ECO:0000256" key="3">
    <source>
        <dbReference type="ARBA" id="ARBA00022692"/>
    </source>
</evidence>
<evidence type="ECO:0000256" key="5">
    <source>
        <dbReference type="ARBA" id="ARBA00023136"/>
    </source>
</evidence>
<evidence type="ECO:0000313" key="7">
    <source>
        <dbReference type="EMBL" id="MEL1250418.1"/>
    </source>
</evidence>
<feature type="transmembrane region" description="Helical" evidence="6">
    <location>
        <begin position="318"/>
        <end position="342"/>
    </location>
</feature>
<gene>
    <name evidence="7" type="ORF">AAEO60_07020</name>
</gene>
<reference evidence="7 8" key="1">
    <citation type="submission" date="2024-04" db="EMBL/GenBank/DDBJ databases">
        <title>Aurantiacibacter sp. DGU6 16S ribosomal RNA gene Genome sequencing and assembly.</title>
        <authorList>
            <person name="Park S."/>
        </authorList>
    </citation>
    <scope>NUCLEOTIDE SEQUENCE [LARGE SCALE GENOMIC DNA]</scope>
    <source>
        <strain evidence="7 8">DGU6</strain>
    </source>
</reference>
<dbReference type="InterPro" id="IPR037272">
    <property type="entry name" value="SNS_sf"/>
</dbReference>
<accession>A0ABU9IES0</accession>
<comment type="caution">
    <text evidence="7">The sequence shown here is derived from an EMBL/GenBank/DDBJ whole genome shotgun (WGS) entry which is preliminary data.</text>
</comment>
<organism evidence="7 8">
    <name type="scientific">Aurantiacibacter gilvus</name>
    <dbReference type="NCBI Taxonomy" id="3139141"/>
    <lineage>
        <taxon>Bacteria</taxon>
        <taxon>Pseudomonadati</taxon>
        <taxon>Pseudomonadota</taxon>
        <taxon>Alphaproteobacteria</taxon>
        <taxon>Sphingomonadales</taxon>
        <taxon>Erythrobacteraceae</taxon>
        <taxon>Aurantiacibacter</taxon>
    </lineage>
</organism>
<feature type="transmembrane region" description="Helical" evidence="6">
    <location>
        <begin position="46"/>
        <end position="65"/>
    </location>
</feature>
<keyword evidence="4 6" id="KW-1133">Transmembrane helix</keyword>
<dbReference type="RefSeq" id="WP_341672937.1">
    <property type="nucleotide sequence ID" value="NZ_JBBYHV010000001.1"/>
</dbReference>
<dbReference type="PANTHER" id="PTHR42948:SF1">
    <property type="entry name" value="TRANSPORTER"/>
    <property type="match status" value="1"/>
</dbReference>
<feature type="transmembrane region" description="Helical" evidence="6">
    <location>
        <begin position="448"/>
        <end position="467"/>
    </location>
</feature>
<comment type="subcellular location">
    <subcellularLocation>
        <location evidence="1">Membrane</location>
        <topology evidence="1">Multi-pass membrane protein</topology>
    </subcellularLocation>
</comment>
<feature type="transmembrane region" description="Helical" evidence="6">
    <location>
        <begin position="97"/>
        <end position="124"/>
    </location>
</feature>
<feature type="transmembrane region" description="Helical" evidence="6">
    <location>
        <begin position="191"/>
        <end position="213"/>
    </location>
</feature>
<feature type="transmembrane region" description="Helical" evidence="6">
    <location>
        <begin position="410"/>
        <end position="427"/>
    </location>
</feature>
<dbReference type="PANTHER" id="PTHR42948">
    <property type="entry name" value="TRANSPORTER"/>
    <property type="match status" value="1"/>
</dbReference>
<feature type="transmembrane region" description="Helical" evidence="6">
    <location>
        <begin position="278"/>
        <end position="298"/>
    </location>
</feature>
<protein>
    <submittedName>
        <fullName evidence="7">Sodium-dependent transporter</fullName>
    </submittedName>
</protein>
<sequence length="485" mass="51105">MALSQSGSTRDHWSSRSAFILAAIGSAVGLGNLWRFPAEAGANGGGAFVLFYIGCVVLIGLPILLSETLIGRHGQASAPESVRRVASASRASPHWDILASMGVLAAFLILSFYCVVGGWVLYYIGVFFVDIFNSGISGGAFTDQSAEQIESLFPTMIGSAGWTVGLDALFLGITLYFVARGVSGGIEFVAKWLMPAFFVLLILITVYGAFGGAFNQTLEYLFTFEPEKLTGPIMLAALGQAFFSLSLGVAGMITYGSYVGRNVNLASTSALISGADTAVALIAGLCIFPIVFSAGLSVSAGPGLMFQTLPHAFQEMPFGSVVGLAFFVMVGFAALTSSVALLEVPVAWMIDKFRVVRVFSAIIVGFGALVLGALAALSFNVLSDWHPLDFIPIFEGQGFFDVLDGLTAKFFMPIGAILTALFIGWVADRKLVDIENGLGGALHLTWLALVRFVCPIALAAILVVGLLPEEEPAEAPDAAEQVEAE</sequence>
<dbReference type="InterPro" id="IPR000175">
    <property type="entry name" value="Na/ntran_symport"/>
</dbReference>
<evidence type="ECO:0000256" key="6">
    <source>
        <dbReference type="SAM" id="Phobius"/>
    </source>
</evidence>
<dbReference type="InterPro" id="IPR047218">
    <property type="entry name" value="YocR/YhdH-like"/>
</dbReference>
<feature type="transmembrane region" description="Helical" evidence="6">
    <location>
        <begin position="160"/>
        <end position="179"/>
    </location>
</feature>
<dbReference type="Proteomes" id="UP001497045">
    <property type="component" value="Unassembled WGS sequence"/>
</dbReference>
<dbReference type="PROSITE" id="PS50267">
    <property type="entry name" value="NA_NEUROTRAN_SYMP_3"/>
    <property type="match status" value="1"/>
</dbReference>
<dbReference type="CDD" id="cd10336">
    <property type="entry name" value="SLC6sbd_Tyt1-Like"/>
    <property type="match status" value="1"/>
</dbReference>
<keyword evidence="3 6" id="KW-0812">Transmembrane</keyword>
<keyword evidence="8" id="KW-1185">Reference proteome</keyword>
<dbReference type="NCBIfam" id="NF037979">
    <property type="entry name" value="Na_transp"/>
    <property type="match status" value="1"/>
</dbReference>
<evidence type="ECO:0000313" key="8">
    <source>
        <dbReference type="Proteomes" id="UP001497045"/>
    </source>
</evidence>
<dbReference type="PRINTS" id="PR00176">
    <property type="entry name" value="NANEUSMPORT"/>
</dbReference>
<evidence type="ECO:0000256" key="1">
    <source>
        <dbReference type="ARBA" id="ARBA00004141"/>
    </source>
</evidence>
<feature type="transmembrane region" description="Helical" evidence="6">
    <location>
        <begin position="354"/>
        <end position="379"/>
    </location>
</feature>
<evidence type="ECO:0000256" key="2">
    <source>
        <dbReference type="ARBA" id="ARBA00022448"/>
    </source>
</evidence>
<feature type="transmembrane region" description="Helical" evidence="6">
    <location>
        <begin position="18"/>
        <end position="34"/>
    </location>
</feature>
<dbReference type="Pfam" id="PF00209">
    <property type="entry name" value="SNF"/>
    <property type="match status" value="2"/>
</dbReference>
<proteinExistence type="predicted"/>
<dbReference type="EMBL" id="JBBYHV010000001">
    <property type="protein sequence ID" value="MEL1250418.1"/>
    <property type="molecule type" value="Genomic_DNA"/>
</dbReference>
<keyword evidence="2" id="KW-0813">Transport</keyword>
<evidence type="ECO:0000256" key="4">
    <source>
        <dbReference type="ARBA" id="ARBA00022989"/>
    </source>
</evidence>
<name>A0ABU9IES0_9SPHN</name>
<feature type="transmembrane region" description="Helical" evidence="6">
    <location>
        <begin position="233"/>
        <end position="258"/>
    </location>
</feature>
<dbReference type="SUPFAM" id="SSF161070">
    <property type="entry name" value="SNF-like"/>
    <property type="match status" value="1"/>
</dbReference>
<keyword evidence="5 6" id="KW-0472">Membrane</keyword>